<sequence length="148" mass="16336">MSLQSGKKDTTIYDGQGRVAAHIEWDHSHPRIQFGGHKMKTCEFMPRLKKTQGRSMTVAGRHYEWCDLSDETVALFHPGEYQDPSRMLAQISDFNGILVLTMYPRGFQEGLLETALIAAFLVGCGKQFGDMGSSSNFGMLMGIAAAGN</sequence>
<accession>A0A067MU54</accession>
<evidence type="ECO:0000259" key="1">
    <source>
        <dbReference type="Pfam" id="PF20236"/>
    </source>
</evidence>
<dbReference type="EMBL" id="KL198020">
    <property type="protein sequence ID" value="KDQ19149.1"/>
    <property type="molecule type" value="Genomic_DNA"/>
</dbReference>
<feature type="domain" description="DUF6593" evidence="1">
    <location>
        <begin position="5"/>
        <end position="80"/>
    </location>
</feature>
<dbReference type="OrthoDB" id="3191568at2759"/>
<evidence type="ECO:0000313" key="3">
    <source>
        <dbReference type="Proteomes" id="UP000027195"/>
    </source>
</evidence>
<dbReference type="InParanoid" id="A0A067MU54"/>
<dbReference type="Pfam" id="PF20236">
    <property type="entry name" value="DUF6593"/>
    <property type="match status" value="1"/>
</dbReference>
<gene>
    <name evidence="2" type="ORF">BOTBODRAFT_28631</name>
</gene>
<dbReference type="HOGENOM" id="CLU_1758530_0_0_1"/>
<dbReference type="InterPro" id="IPR046528">
    <property type="entry name" value="DUF6593"/>
</dbReference>
<keyword evidence="3" id="KW-1185">Reference proteome</keyword>
<protein>
    <recommendedName>
        <fullName evidence="1">DUF6593 domain-containing protein</fullName>
    </recommendedName>
</protein>
<dbReference type="Proteomes" id="UP000027195">
    <property type="component" value="Unassembled WGS sequence"/>
</dbReference>
<reference evidence="3" key="1">
    <citation type="journal article" date="2014" name="Proc. Natl. Acad. Sci. U.S.A.">
        <title>Extensive sampling of basidiomycete genomes demonstrates inadequacy of the white-rot/brown-rot paradigm for wood decay fungi.</title>
        <authorList>
            <person name="Riley R."/>
            <person name="Salamov A.A."/>
            <person name="Brown D.W."/>
            <person name="Nagy L.G."/>
            <person name="Floudas D."/>
            <person name="Held B.W."/>
            <person name="Levasseur A."/>
            <person name="Lombard V."/>
            <person name="Morin E."/>
            <person name="Otillar R."/>
            <person name="Lindquist E.A."/>
            <person name="Sun H."/>
            <person name="LaButti K.M."/>
            <person name="Schmutz J."/>
            <person name="Jabbour D."/>
            <person name="Luo H."/>
            <person name="Baker S.E."/>
            <person name="Pisabarro A.G."/>
            <person name="Walton J.D."/>
            <person name="Blanchette R.A."/>
            <person name="Henrissat B."/>
            <person name="Martin F."/>
            <person name="Cullen D."/>
            <person name="Hibbett D.S."/>
            <person name="Grigoriev I.V."/>
        </authorList>
    </citation>
    <scope>NUCLEOTIDE SEQUENCE [LARGE SCALE GENOMIC DNA]</scope>
    <source>
        <strain evidence="3">FD-172 SS1</strain>
    </source>
</reference>
<organism evidence="2 3">
    <name type="scientific">Botryobasidium botryosum (strain FD-172 SS1)</name>
    <dbReference type="NCBI Taxonomy" id="930990"/>
    <lineage>
        <taxon>Eukaryota</taxon>
        <taxon>Fungi</taxon>
        <taxon>Dikarya</taxon>
        <taxon>Basidiomycota</taxon>
        <taxon>Agaricomycotina</taxon>
        <taxon>Agaricomycetes</taxon>
        <taxon>Cantharellales</taxon>
        <taxon>Botryobasidiaceae</taxon>
        <taxon>Botryobasidium</taxon>
    </lineage>
</organism>
<evidence type="ECO:0000313" key="2">
    <source>
        <dbReference type="EMBL" id="KDQ19149.1"/>
    </source>
</evidence>
<dbReference type="AlphaFoldDB" id="A0A067MU54"/>
<name>A0A067MU54_BOTB1</name>
<proteinExistence type="predicted"/>